<evidence type="ECO:0000256" key="5">
    <source>
        <dbReference type="ARBA" id="ARBA00022963"/>
    </source>
</evidence>
<dbReference type="GO" id="GO:0009395">
    <property type="term" value="P:phospholipid catabolic process"/>
    <property type="evidence" value="ECO:0007669"/>
    <property type="project" value="TreeGrafter"/>
</dbReference>
<sequence>MHVRRVSCAIVLASAAIADAEINCTKAFTSLITAGCICTPCHLCSFSLVRGCQVIAPNAVTLSDGSDVQPRQPSLDPTDWFLSADEITRARDGVPRNDLQPHTLHNSVTVLPFTNEYFHALYDDLIQTRSGDAIFVTAWMVRNVPYIPDIDPKQTVEQVWTKLIGNDVALHALIFENTLKAKALAPMYHWLNGLNRLHAQMVLDNRAPVMGSLHQKATVIQRKQAAAVAYLGGVDHDVDRWDTKYHNNSGLRHATGVQKDYNGWVDVHTRIQGAATQDILNTFLQRWNDPSPPTISTVFGLQASTNESNSNVPRPLAPLDLGPQPSTGSHAVQIVRTYSCRYDGYNAFAPSGETTVLAGHLKAIRQAKNVIYIEDQYFIYMPDLLDALLKALLSIQRLVVVTGPRGADSANAGYDVFLYDMAAPLQDKFPNKVQIYKTPADIYVHSKVLLVDDVFLSVGSSNWNVRSMTSDAEMAANIVDTASGLMTPDHIAVAALAHNFRLTKFGEFTRFSIDFSNLTLVEGADALAKYASQPTAFVRPFVAEYKQAFDLYEGLRGVVDGDGRCKPKQSSTMVAMAAKQLRANAALVLIAMFAVGSTAIAVVFRGRRTTQLRRAVDDSPPLLKAPAPSHRRDHRVGDGRYGATMHTVNLGI</sequence>
<keyword evidence="5" id="KW-0442">Lipid degradation</keyword>
<dbReference type="Proteomes" id="UP000332933">
    <property type="component" value="Unassembled WGS sequence"/>
</dbReference>
<keyword evidence="8" id="KW-1133">Transmembrane helix</keyword>
<dbReference type="PANTHER" id="PTHR18896">
    <property type="entry name" value="PHOSPHOLIPASE D"/>
    <property type="match status" value="1"/>
</dbReference>
<dbReference type="CDD" id="cd09105">
    <property type="entry name" value="PLDc_vPLD1_2_like_2"/>
    <property type="match status" value="1"/>
</dbReference>
<evidence type="ECO:0000313" key="13">
    <source>
        <dbReference type="Proteomes" id="UP000332933"/>
    </source>
</evidence>
<dbReference type="InterPro" id="IPR015679">
    <property type="entry name" value="PLipase_D_fam"/>
</dbReference>
<dbReference type="EMBL" id="VJMH01006956">
    <property type="protein sequence ID" value="KAF0687206.1"/>
    <property type="molecule type" value="Genomic_DNA"/>
</dbReference>
<evidence type="ECO:0000256" key="2">
    <source>
        <dbReference type="ARBA" id="ARBA00012027"/>
    </source>
</evidence>
<dbReference type="InterPro" id="IPR001736">
    <property type="entry name" value="PLipase_D/transphosphatidylase"/>
</dbReference>
<feature type="transmembrane region" description="Helical" evidence="8">
    <location>
        <begin position="585"/>
        <end position="604"/>
    </location>
</feature>
<keyword evidence="8" id="KW-0812">Transmembrane</keyword>
<evidence type="ECO:0000256" key="4">
    <source>
        <dbReference type="ARBA" id="ARBA00022801"/>
    </source>
</evidence>
<reference evidence="11" key="2">
    <citation type="submission" date="2019-06" db="EMBL/GenBank/DDBJ databases">
        <title>Genomics analysis of Aphanomyces spp. identifies a new class of oomycete effector associated with host adaptation.</title>
        <authorList>
            <person name="Gaulin E."/>
        </authorList>
    </citation>
    <scope>NUCLEOTIDE SEQUENCE</scope>
    <source>
        <strain evidence="11">CBS 578.67</strain>
    </source>
</reference>
<evidence type="ECO:0000313" key="12">
    <source>
        <dbReference type="EMBL" id="VFT97737.1"/>
    </source>
</evidence>
<keyword evidence="6" id="KW-0443">Lipid metabolism</keyword>
<dbReference type="AlphaFoldDB" id="A0A485LGN5"/>
<evidence type="ECO:0000256" key="3">
    <source>
        <dbReference type="ARBA" id="ARBA00022737"/>
    </source>
</evidence>
<protein>
    <recommendedName>
        <fullName evidence="2">phospholipase D</fullName>
        <ecNumber evidence="2">3.1.4.4</ecNumber>
    </recommendedName>
</protein>
<dbReference type="GO" id="GO:0005886">
    <property type="term" value="C:plasma membrane"/>
    <property type="evidence" value="ECO:0007669"/>
    <property type="project" value="TreeGrafter"/>
</dbReference>
<evidence type="ECO:0000313" key="11">
    <source>
        <dbReference type="EMBL" id="KAF0687206.1"/>
    </source>
</evidence>
<evidence type="ECO:0000256" key="1">
    <source>
        <dbReference type="ARBA" id="ARBA00000798"/>
    </source>
</evidence>
<feature type="domain" description="PLD phosphodiesterase" evidence="10">
    <location>
        <begin position="440"/>
        <end position="467"/>
    </location>
</feature>
<dbReference type="Gene3D" id="3.30.870.10">
    <property type="entry name" value="Endonuclease Chain A"/>
    <property type="match status" value="2"/>
</dbReference>
<dbReference type="SUPFAM" id="SSF56024">
    <property type="entry name" value="Phospholipase D/nuclease"/>
    <property type="match status" value="2"/>
</dbReference>
<keyword evidence="3" id="KW-0677">Repeat</keyword>
<evidence type="ECO:0000256" key="7">
    <source>
        <dbReference type="SAM" id="MobiDB-lite"/>
    </source>
</evidence>
<dbReference type="Pfam" id="PF13091">
    <property type="entry name" value="PLDc_2"/>
    <property type="match status" value="1"/>
</dbReference>
<keyword evidence="8" id="KW-0472">Membrane</keyword>
<gene>
    <name evidence="12" type="primary">Aste57867_21062</name>
    <name evidence="11" type="ORF">As57867_020994</name>
    <name evidence="12" type="ORF">ASTE57867_21062</name>
</gene>
<dbReference type="SMART" id="SM00155">
    <property type="entry name" value="PLDc"/>
    <property type="match status" value="2"/>
</dbReference>
<evidence type="ECO:0000256" key="9">
    <source>
        <dbReference type="SAM" id="SignalP"/>
    </source>
</evidence>
<feature type="signal peptide" evidence="9">
    <location>
        <begin position="1"/>
        <end position="20"/>
    </location>
</feature>
<name>A0A485LGN5_9STRA</name>
<dbReference type="InterPro" id="IPR025202">
    <property type="entry name" value="PLD-like_dom"/>
</dbReference>
<dbReference type="EMBL" id="CAADRA010006982">
    <property type="protein sequence ID" value="VFT97737.1"/>
    <property type="molecule type" value="Genomic_DNA"/>
</dbReference>
<organism evidence="12 13">
    <name type="scientific">Aphanomyces stellatus</name>
    <dbReference type="NCBI Taxonomy" id="120398"/>
    <lineage>
        <taxon>Eukaryota</taxon>
        <taxon>Sar</taxon>
        <taxon>Stramenopiles</taxon>
        <taxon>Oomycota</taxon>
        <taxon>Saprolegniomycetes</taxon>
        <taxon>Saprolegniales</taxon>
        <taxon>Verrucalvaceae</taxon>
        <taxon>Aphanomyces</taxon>
    </lineage>
</organism>
<dbReference type="OrthoDB" id="14911at2759"/>
<feature type="region of interest" description="Disordered" evidence="7">
    <location>
        <begin position="619"/>
        <end position="640"/>
    </location>
</feature>
<dbReference type="GO" id="GO:0004630">
    <property type="term" value="F:phospholipase D activity"/>
    <property type="evidence" value="ECO:0007669"/>
    <property type="project" value="UniProtKB-EC"/>
</dbReference>
<dbReference type="EC" id="3.1.4.4" evidence="2"/>
<dbReference type="PROSITE" id="PS50035">
    <property type="entry name" value="PLD"/>
    <property type="match status" value="1"/>
</dbReference>
<evidence type="ECO:0000256" key="8">
    <source>
        <dbReference type="SAM" id="Phobius"/>
    </source>
</evidence>
<evidence type="ECO:0000256" key="6">
    <source>
        <dbReference type="ARBA" id="ARBA00023098"/>
    </source>
</evidence>
<keyword evidence="13" id="KW-1185">Reference proteome</keyword>
<dbReference type="PANTHER" id="PTHR18896:SF76">
    <property type="entry name" value="PHOSPHOLIPASE"/>
    <property type="match status" value="1"/>
</dbReference>
<reference evidence="12 13" key="1">
    <citation type="submission" date="2019-03" db="EMBL/GenBank/DDBJ databases">
        <authorList>
            <person name="Gaulin E."/>
            <person name="Dumas B."/>
        </authorList>
    </citation>
    <scope>NUCLEOTIDE SEQUENCE [LARGE SCALE GENOMIC DNA]</scope>
    <source>
        <strain evidence="12">CBS 568.67</strain>
    </source>
</reference>
<evidence type="ECO:0000259" key="10">
    <source>
        <dbReference type="PROSITE" id="PS50035"/>
    </source>
</evidence>
<proteinExistence type="predicted"/>
<comment type="catalytic activity">
    <reaction evidence="1">
        <text>a 1,2-diacyl-sn-glycero-3-phosphocholine + H2O = a 1,2-diacyl-sn-glycero-3-phosphate + choline + H(+)</text>
        <dbReference type="Rhea" id="RHEA:14445"/>
        <dbReference type="ChEBI" id="CHEBI:15354"/>
        <dbReference type="ChEBI" id="CHEBI:15377"/>
        <dbReference type="ChEBI" id="CHEBI:15378"/>
        <dbReference type="ChEBI" id="CHEBI:57643"/>
        <dbReference type="ChEBI" id="CHEBI:58608"/>
        <dbReference type="EC" id="3.1.4.4"/>
    </reaction>
</comment>
<feature type="chain" id="PRO_5033437593" description="phospholipase D" evidence="9">
    <location>
        <begin position="21"/>
        <end position="652"/>
    </location>
</feature>
<accession>A0A485LGN5</accession>
<keyword evidence="9" id="KW-0732">Signal</keyword>
<keyword evidence="4" id="KW-0378">Hydrolase</keyword>